<keyword evidence="1" id="KW-0479">Metal-binding</keyword>
<dbReference type="GO" id="GO:0008270">
    <property type="term" value="F:zinc ion binding"/>
    <property type="evidence" value="ECO:0007669"/>
    <property type="project" value="UniProtKB-KW"/>
</dbReference>
<dbReference type="AlphaFoldDB" id="A0A2G6KDT3"/>
<comment type="caution">
    <text evidence="4">The sequence shown here is derived from an EMBL/GenBank/DDBJ whole genome shotgun (WGS) entry which is preliminary data.</text>
</comment>
<evidence type="ECO:0000256" key="1">
    <source>
        <dbReference type="PROSITE-ProRule" id="PRU00325"/>
    </source>
</evidence>
<dbReference type="Proteomes" id="UP000230821">
    <property type="component" value="Unassembled WGS sequence"/>
</dbReference>
<keyword evidence="1" id="KW-0862">Zinc</keyword>
<gene>
    <name evidence="4" type="ORF">CSA56_09930</name>
</gene>
<evidence type="ECO:0000256" key="2">
    <source>
        <dbReference type="SAM" id="Coils"/>
    </source>
</evidence>
<evidence type="ECO:0000313" key="5">
    <source>
        <dbReference type="Proteomes" id="UP000230821"/>
    </source>
</evidence>
<reference evidence="4 5" key="1">
    <citation type="submission" date="2017-10" db="EMBL/GenBank/DDBJ databases">
        <title>Novel microbial diversity and functional potential in the marine mammal oral microbiome.</title>
        <authorList>
            <person name="Dudek N.K."/>
            <person name="Sun C.L."/>
            <person name="Burstein D."/>
            <person name="Kantor R.S."/>
            <person name="Aliaga Goltsman D.S."/>
            <person name="Bik E.M."/>
            <person name="Thomas B.C."/>
            <person name="Banfield J.F."/>
            <person name="Relman D.A."/>
        </authorList>
    </citation>
    <scope>NUCLEOTIDE SEQUENCE [LARGE SCALE GENOMIC DNA]</scope>
    <source>
        <strain evidence="4">DOLJORAL78_47_16</strain>
    </source>
</reference>
<accession>A0A2G6KDT3</accession>
<keyword evidence="2" id="KW-0175">Coiled coil</keyword>
<evidence type="ECO:0000259" key="3">
    <source>
        <dbReference type="PROSITE" id="PS50966"/>
    </source>
</evidence>
<protein>
    <recommendedName>
        <fullName evidence="3">SWIM-type domain-containing protein</fullName>
    </recommendedName>
</protein>
<dbReference type="Pfam" id="PF04434">
    <property type="entry name" value="SWIM"/>
    <property type="match status" value="1"/>
</dbReference>
<dbReference type="InterPro" id="IPR007527">
    <property type="entry name" value="Znf_SWIM"/>
</dbReference>
<dbReference type="EMBL" id="PDSK01000094">
    <property type="protein sequence ID" value="PIE33821.1"/>
    <property type="molecule type" value="Genomic_DNA"/>
</dbReference>
<name>A0A2G6KDT3_9BACT</name>
<dbReference type="PROSITE" id="PS50966">
    <property type="entry name" value="ZF_SWIM"/>
    <property type="match status" value="1"/>
</dbReference>
<feature type="coiled-coil region" evidence="2">
    <location>
        <begin position="93"/>
        <end position="120"/>
    </location>
</feature>
<feature type="domain" description="SWIM-type" evidence="3">
    <location>
        <begin position="55"/>
        <end position="90"/>
    </location>
</feature>
<proteinExistence type="predicted"/>
<organism evidence="4 5">
    <name type="scientific">candidate division KSB3 bacterium</name>
    <dbReference type="NCBI Taxonomy" id="2044937"/>
    <lineage>
        <taxon>Bacteria</taxon>
        <taxon>candidate division KSB3</taxon>
    </lineage>
</organism>
<keyword evidence="1" id="KW-0863">Zinc-finger</keyword>
<evidence type="ECO:0000313" key="4">
    <source>
        <dbReference type="EMBL" id="PIE33821.1"/>
    </source>
</evidence>
<sequence>MQLHEYTEDALLQLAGSTIYDRGYDYYLNVMVYSLNYNVDTDSIQAEVEENYDDYEVGISMRDDQLAASCTCPYEGWPCKHIVATLLTFLQHKAKYVRRAQKMNKTISSLEKKVKALSKDELVTILLACAKNYPDVKRDLTVRLESNKMTTFTTLKKQVACAFPSIESRNYSPSNIAKQLRSLIKATASSSPEMQIKVYWVITDRILQELNNYGMDEDVLENVAIEAMESLVELFSETEQFQEGKTDIIKQLLSYYHQGNFGITDWVYDTVVGLCSQESDYRIVIQSLEQKAKHTSCGSYYQELIAGLYGAIGNTEAQRKMLEQNLRSGMDYWRLAEYWLDQKNEDKALEVASDGLEKGEGRKIELYDFVQQYYKKQGDYARIFDLLQQKITKQELDNRNHFIHDSTYQCLWEYCSDQGDYQGLQTLLEIRLTNNDMDADFYKQSEEILDENDWQTFEPRIIQNLQERIQQQQRNRTPYLWNVPYAANDAEILAEIFAYKQDSENLFETIRHDIRLLRQYESQLLAEYTVEYLEQYRHVINRLISARGRDNYKTAAGYARTIKHIYKTIQKTPEEWTRYITGLRSEHKRLRALKEEFADL</sequence>